<evidence type="ECO:0000313" key="1">
    <source>
        <dbReference type="EMBL" id="ROV88782.1"/>
    </source>
</evidence>
<proteinExistence type="predicted"/>
<name>A0A423VCX4_CYTCH</name>
<evidence type="ECO:0000313" key="2">
    <source>
        <dbReference type="Proteomes" id="UP000284375"/>
    </source>
</evidence>
<protein>
    <submittedName>
        <fullName evidence="1">Uncharacterized protein</fullName>
    </submittedName>
</protein>
<accession>A0A423VCX4</accession>
<dbReference type="EMBL" id="LJZO01000063">
    <property type="protein sequence ID" value="ROV88782.1"/>
    <property type="molecule type" value="Genomic_DNA"/>
</dbReference>
<keyword evidence="2" id="KW-1185">Reference proteome</keyword>
<gene>
    <name evidence="1" type="ORF">VSDG_08960</name>
</gene>
<dbReference type="Proteomes" id="UP000284375">
    <property type="component" value="Unassembled WGS sequence"/>
</dbReference>
<organism evidence="1 2">
    <name type="scientific">Cytospora chrysosperma</name>
    <name type="common">Cytospora canker fungus</name>
    <name type="synonym">Sphaeria chrysosperma</name>
    <dbReference type="NCBI Taxonomy" id="252740"/>
    <lineage>
        <taxon>Eukaryota</taxon>
        <taxon>Fungi</taxon>
        <taxon>Dikarya</taxon>
        <taxon>Ascomycota</taxon>
        <taxon>Pezizomycotina</taxon>
        <taxon>Sordariomycetes</taxon>
        <taxon>Sordariomycetidae</taxon>
        <taxon>Diaporthales</taxon>
        <taxon>Cytosporaceae</taxon>
        <taxon>Cytospora</taxon>
    </lineage>
</organism>
<sequence>MLAVKADAEYPRPNDPSPHVWTLLAPMSNASSNLRGPKKQGLAYVSRRGRIPVIADHLEALVLHKG</sequence>
<comment type="caution">
    <text evidence="1">The sequence shown here is derived from an EMBL/GenBank/DDBJ whole genome shotgun (WGS) entry which is preliminary data.</text>
</comment>
<reference evidence="1 2" key="1">
    <citation type="submission" date="2015-09" db="EMBL/GenBank/DDBJ databases">
        <title>Host preference determinants of Valsa canker pathogens revealed by comparative genomics.</title>
        <authorList>
            <person name="Yin Z."/>
            <person name="Huang L."/>
        </authorList>
    </citation>
    <scope>NUCLEOTIDE SEQUENCE [LARGE SCALE GENOMIC DNA]</scope>
    <source>
        <strain evidence="1 2">YSFL</strain>
    </source>
</reference>
<dbReference type="AlphaFoldDB" id="A0A423VCX4"/>